<accession>A0A1R2D510</accession>
<reference evidence="1 2" key="1">
    <citation type="submission" date="2016-11" db="EMBL/GenBank/DDBJ databases">
        <title>The macronuclear genome of Stentor coeruleus: a giant cell with tiny introns.</title>
        <authorList>
            <person name="Slabodnick M."/>
            <person name="Ruby J.G."/>
            <person name="Reiff S.B."/>
            <person name="Swart E.C."/>
            <person name="Gosai S."/>
            <person name="Prabakaran S."/>
            <person name="Witkowska E."/>
            <person name="Larue G.E."/>
            <person name="Fisher S."/>
            <person name="Freeman R.M."/>
            <person name="Gunawardena J."/>
            <person name="Chu W."/>
            <person name="Stover N.A."/>
            <person name="Gregory B.D."/>
            <person name="Nowacki M."/>
            <person name="Derisi J."/>
            <person name="Roy S.W."/>
            <person name="Marshall W.F."/>
            <person name="Sood P."/>
        </authorList>
    </citation>
    <scope>NUCLEOTIDE SEQUENCE [LARGE SCALE GENOMIC DNA]</scope>
    <source>
        <strain evidence="1">WM001</strain>
    </source>
</reference>
<evidence type="ECO:0000313" key="1">
    <source>
        <dbReference type="EMBL" id="OMJ96300.1"/>
    </source>
</evidence>
<dbReference type="EMBL" id="MPUH01000001">
    <property type="protein sequence ID" value="OMJ96300.1"/>
    <property type="molecule type" value="Genomic_DNA"/>
</dbReference>
<dbReference type="AlphaFoldDB" id="A0A1R2D510"/>
<proteinExistence type="predicted"/>
<gene>
    <name evidence="1" type="ORF">SteCoe_26</name>
</gene>
<sequence length="206" mass="24117">MKHDSTPILTNPDRQERAFLPTFRIKSHLISRKQTPNGTWSKRNLVITDIEAKTLFEKIKTKKPLLLPENSKKIDKNPIRERSYSRSPYLSSGLSASPPFIRPLYINKILNKTIKNQNEERYKFMLTGASYNYLKNRILEKDSSSNSILDSDSLEAKYKNYSPEPRNDSVKLKPIERFVTSGYVRRKVVRMIGGKIDREKKHWRFA</sequence>
<keyword evidence="2" id="KW-1185">Reference proteome</keyword>
<comment type="caution">
    <text evidence="1">The sequence shown here is derived from an EMBL/GenBank/DDBJ whole genome shotgun (WGS) entry which is preliminary data.</text>
</comment>
<dbReference type="Proteomes" id="UP000187209">
    <property type="component" value="Unassembled WGS sequence"/>
</dbReference>
<evidence type="ECO:0000313" key="2">
    <source>
        <dbReference type="Proteomes" id="UP000187209"/>
    </source>
</evidence>
<name>A0A1R2D510_9CILI</name>
<protein>
    <submittedName>
        <fullName evidence="1">Uncharacterized protein</fullName>
    </submittedName>
</protein>
<organism evidence="1 2">
    <name type="scientific">Stentor coeruleus</name>
    <dbReference type="NCBI Taxonomy" id="5963"/>
    <lineage>
        <taxon>Eukaryota</taxon>
        <taxon>Sar</taxon>
        <taxon>Alveolata</taxon>
        <taxon>Ciliophora</taxon>
        <taxon>Postciliodesmatophora</taxon>
        <taxon>Heterotrichea</taxon>
        <taxon>Heterotrichida</taxon>
        <taxon>Stentoridae</taxon>
        <taxon>Stentor</taxon>
    </lineage>
</organism>